<dbReference type="NCBIfam" id="NF038080">
    <property type="entry name" value="PG_bind_siph"/>
    <property type="match status" value="1"/>
</dbReference>
<keyword evidence="2" id="KW-1185">Reference proteome</keyword>
<accession>A0ABP4JM19</accession>
<reference evidence="2" key="1">
    <citation type="journal article" date="2019" name="Int. J. Syst. Evol. Microbiol.">
        <title>The Global Catalogue of Microorganisms (GCM) 10K type strain sequencing project: providing services to taxonomists for standard genome sequencing and annotation.</title>
        <authorList>
            <consortium name="The Broad Institute Genomics Platform"/>
            <consortium name="The Broad Institute Genome Sequencing Center for Infectious Disease"/>
            <person name="Wu L."/>
            <person name="Ma J."/>
        </authorList>
    </citation>
    <scope>NUCLEOTIDE SEQUENCE [LARGE SCALE GENOMIC DNA]</scope>
    <source>
        <strain evidence="2">JCM 11756</strain>
    </source>
</reference>
<comment type="caution">
    <text evidence="1">The sequence shown here is derived from an EMBL/GenBank/DDBJ whole genome shotgun (WGS) entry which is preliminary data.</text>
</comment>
<gene>
    <name evidence="1" type="ORF">GCM10009601_24740</name>
</gene>
<name>A0ABP4JM19_9ACTN</name>
<protein>
    <recommendedName>
        <fullName evidence="3">Endolysin</fullName>
    </recommendedName>
</protein>
<evidence type="ECO:0000313" key="2">
    <source>
        <dbReference type="Proteomes" id="UP001500973"/>
    </source>
</evidence>
<organism evidence="1 2">
    <name type="scientific">Streptomyces thermospinosisporus</name>
    <dbReference type="NCBI Taxonomy" id="161482"/>
    <lineage>
        <taxon>Bacteria</taxon>
        <taxon>Bacillati</taxon>
        <taxon>Actinomycetota</taxon>
        <taxon>Actinomycetes</taxon>
        <taxon>Kitasatosporales</taxon>
        <taxon>Streptomycetaceae</taxon>
        <taxon>Streptomyces</taxon>
    </lineage>
</organism>
<proteinExistence type="predicted"/>
<evidence type="ECO:0000313" key="1">
    <source>
        <dbReference type="EMBL" id="GAA1422766.1"/>
    </source>
</evidence>
<dbReference type="Proteomes" id="UP001500973">
    <property type="component" value="Unassembled WGS sequence"/>
</dbReference>
<dbReference type="InterPro" id="IPR047763">
    <property type="entry name" value="PG_bind_dom_phiBT1-type"/>
</dbReference>
<sequence length="293" mass="31393">MPNSWMPQAVKTDVGDHAPCDSGIPAKAVAHITADRRATAEAPLDLVPFANLKSFFTGGGIGSAPHILWDPFTGSFAQFFPATSRSKALADAPGGVRTNRAGKVVIQIEALFFPHCRVDGKVFARLVDTPCKGWSELNAWVKSWGVPDVWPMGRPTALSRNTSPAGVWTSRGGWYAHAHVPENDHVDPGSWPQFVAPGPDGDLPEPSPGEGRFVPFPGPAFFVAGRRSPVIAAMHQRLVAEDCDRYTSSSGIDVWGPGDVRSYAAWQQKLGFTGSAADGMPGRGSWDRLRVPA</sequence>
<dbReference type="EMBL" id="BAAAIZ010000032">
    <property type="protein sequence ID" value="GAA1422766.1"/>
    <property type="molecule type" value="Genomic_DNA"/>
</dbReference>
<evidence type="ECO:0008006" key="3">
    <source>
        <dbReference type="Google" id="ProtNLM"/>
    </source>
</evidence>